<feature type="domain" description="Type 4 fimbrial biogenesis protein PilX N-terminal" evidence="1">
    <location>
        <begin position="5"/>
        <end position="51"/>
    </location>
</feature>
<protein>
    <submittedName>
        <fullName evidence="2">PilX N-terminal domain-containing pilus assembly protein</fullName>
    </submittedName>
</protein>
<accession>A0ABT7IIR2</accession>
<reference evidence="2 3" key="1">
    <citation type="submission" date="2023-06" db="EMBL/GenBank/DDBJ databases">
        <title>Marinobacter azerbaijanicus a moderately halophilic, isolated from Urmia Lake in Azerbaijan region of Iran.</title>
        <authorList>
            <person name="Sanchez-Porro C."/>
            <person name="Aghdam E.M."/>
            <person name="Saheb S.M."/>
            <person name="Tarhriz V."/>
            <person name="Kazemi E."/>
            <person name="Ammozegar M.A."/>
            <person name="Ventosa A."/>
            <person name="Hejazi M.S."/>
        </authorList>
    </citation>
    <scope>NUCLEOTIDE SEQUENCE [LARGE SCALE GENOMIC DNA]</scope>
    <source>
        <strain evidence="2 3">TBZ242</strain>
    </source>
</reference>
<dbReference type="Proteomes" id="UP001227964">
    <property type="component" value="Unassembled WGS sequence"/>
</dbReference>
<evidence type="ECO:0000313" key="3">
    <source>
        <dbReference type="Proteomes" id="UP001227964"/>
    </source>
</evidence>
<dbReference type="RefSeq" id="WP_285394143.1">
    <property type="nucleotide sequence ID" value="NZ_JASSVS010000043.1"/>
</dbReference>
<sequence length="371" mass="39090">MENQRGAALVIVLSMLAMTLVLGLSGMQSSLVEERLAGNYKAAVEAQMNAESVASEIFSIINEGRKDIFVTNGDVFQSELAWAEFSALAESNSGSCQSYSNRVACYVRLTEAALGLSGGDYIFAIGSVVNDDVVVSESLPVVVEVESRGLIRDAEAAVTCVGATCEFFAKNPPTVIDGRDYYANVDTKGSISSNDVNPSGFNKAAYIVPDGNVALGNSSVTGEKIESAEDYENYEGLDEKWSSAEARVKEDIDRLVQLGKEGDGRITYFGQDSGGGVAMPSSGIVVVDNVDLFMDVPGNFKFTGLVVVRHGSLNFSAPQGAGTIAVVGAVIAYNSTVNMQNGNPAVLYSSEALNNVGATSGSDGLSIRRWL</sequence>
<dbReference type="EMBL" id="JASSVS010000043">
    <property type="protein sequence ID" value="MDL0434072.1"/>
    <property type="molecule type" value="Genomic_DNA"/>
</dbReference>
<dbReference type="Pfam" id="PF14341">
    <property type="entry name" value="PilX_N"/>
    <property type="match status" value="1"/>
</dbReference>
<proteinExistence type="predicted"/>
<keyword evidence="3" id="KW-1185">Reference proteome</keyword>
<organism evidence="2 3">
    <name type="scientific">Marinobacter azerbaijanicus</name>
    <dbReference type="NCBI Taxonomy" id="3050455"/>
    <lineage>
        <taxon>Bacteria</taxon>
        <taxon>Pseudomonadati</taxon>
        <taxon>Pseudomonadota</taxon>
        <taxon>Gammaproteobacteria</taxon>
        <taxon>Pseudomonadales</taxon>
        <taxon>Marinobacteraceae</taxon>
        <taxon>Marinobacter</taxon>
    </lineage>
</organism>
<evidence type="ECO:0000313" key="2">
    <source>
        <dbReference type="EMBL" id="MDL0434072.1"/>
    </source>
</evidence>
<gene>
    <name evidence="2" type="ORF">QPM17_23305</name>
</gene>
<name>A0ABT7IIR2_9GAMM</name>
<comment type="caution">
    <text evidence="2">The sequence shown here is derived from an EMBL/GenBank/DDBJ whole genome shotgun (WGS) entry which is preliminary data.</text>
</comment>
<dbReference type="InterPro" id="IPR025746">
    <property type="entry name" value="PilX_N_dom"/>
</dbReference>
<evidence type="ECO:0000259" key="1">
    <source>
        <dbReference type="Pfam" id="PF14341"/>
    </source>
</evidence>